<dbReference type="EMBL" id="CM018044">
    <property type="protein sequence ID" value="KAA8529844.1"/>
    <property type="molecule type" value="Genomic_DNA"/>
</dbReference>
<keyword evidence="2" id="KW-1185">Reference proteome</keyword>
<name>A0A5J5AHY9_9ASTE</name>
<accession>A0A5J5AHY9</accession>
<evidence type="ECO:0000313" key="2">
    <source>
        <dbReference type="Proteomes" id="UP000325577"/>
    </source>
</evidence>
<protein>
    <submittedName>
        <fullName evidence="1">Uncharacterized protein</fullName>
    </submittedName>
</protein>
<proteinExistence type="predicted"/>
<evidence type="ECO:0000313" key="1">
    <source>
        <dbReference type="EMBL" id="KAA8529844.1"/>
    </source>
</evidence>
<dbReference type="Proteomes" id="UP000325577">
    <property type="component" value="Linkage Group LG20"/>
</dbReference>
<dbReference type="AlphaFoldDB" id="A0A5J5AHY9"/>
<sequence length="109" mass="12288">MYERNYNNIIPCMFEYPSHTRVSCAQVRYFSPNNEVENGWLTKRERLMFDSGDGGFERVDEGVVTDGVGEALVEAEWWCSLRWRRTVVVVVVEADSVVAPVVGGLAAVV</sequence>
<organism evidence="1 2">
    <name type="scientific">Nyssa sinensis</name>
    <dbReference type="NCBI Taxonomy" id="561372"/>
    <lineage>
        <taxon>Eukaryota</taxon>
        <taxon>Viridiplantae</taxon>
        <taxon>Streptophyta</taxon>
        <taxon>Embryophyta</taxon>
        <taxon>Tracheophyta</taxon>
        <taxon>Spermatophyta</taxon>
        <taxon>Magnoliopsida</taxon>
        <taxon>eudicotyledons</taxon>
        <taxon>Gunneridae</taxon>
        <taxon>Pentapetalae</taxon>
        <taxon>asterids</taxon>
        <taxon>Cornales</taxon>
        <taxon>Nyssaceae</taxon>
        <taxon>Nyssa</taxon>
    </lineage>
</organism>
<gene>
    <name evidence="1" type="ORF">F0562_034387</name>
</gene>
<reference evidence="1 2" key="1">
    <citation type="submission" date="2019-09" db="EMBL/GenBank/DDBJ databases">
        <title>A chromosome-level genome assembly of the Chinese tupelo Nyssa sinensis.</title>
        <authorList>
            <person name="Yang X."/>
            <person name="Kang M."/>
            <person name="Yang Y."/>
            <person name="Xiong H."/>
            <person name="Wang M."/>
            <person name="Zhang Z."/>
            <person name="Wang Z."/>
            <person name="Wu H."/>
            <person name="Ma T."/>
            <person name="Liu J."/>
            <person name="Xi Z."/>
        </authorList>
    </citation>
    <scope>NUCLEOTIDE SEQUENCE [LARGE SCALE GENOMIC DNA]</scope>
    <source>
        <strain evidence="1">J267</strain>
        <tissue evidence="1">Leaf</tissue>
    </source>
</reference>